<dbReference type="PANTHER" id="PTHR33931">
    <property type="entry name" value="HOLIN-LIKE PROTEIN CIDA-RELATED"/>
    <property type="match status" value="1"/>
</dbReference>
<keyword evidence="4 6" id="KW-1133">Transmembrane helix</keyword>
<evidence type="ECO:0000256" key="6">
    <source>
        <dbReference type="SAM" id="Phobius"/>
    </source>
</evidence>
<dbReference type="AlphaFoldDB" id="A0AB39HN70"/>
<protein>
    <submittedName>
        <fullName evidence="7">CidA/LrgA family protein</fullName>
    </submittedName>
</protein>
<feature type="transmembrane region" description="Helical" evidence="6">
    <location>
        <begin position="37"/>
        <end position="57"/>
    </location>
</feature>
<comment type="subcellular location">
    <subcellularLocation>
        <location evidence="1">Cell membrane</location>
        <topology evidence="1">Multi-pass membrane protein</topology>
    </subcellularLocation>
</comment>
<reference evidence="7" key="1">
    <citation type="submission" date="2024-07" db="EMBL/GenBank/DDBJ databases">
        <title>Halotolerant mesophilic bacterium Ornithinibacillus sp. 4-3, sp. nov., isolated from soil.</title>
        <authorList>
            <person name="Sidarenka A.V."/>
            <person name="Guliayeva D.E."/>
            <person name="Leanovich S.I."/>
            <person name="Hileuskaya K.S."/>
            <person name="Akhremchuk A.E."/>
            <person name="Sikolenko M.A."/>
            <person name="Valentovich L.N."/>
        </authorList>
    </citation>
    <scope>NUCLEOTIDE SEQUENCE</scope>
    <source>
        <strain evidence="7">4-3</strain>
    </source>
</reference>
<evidence type="ECO:0000313" key="7">
    <source>
        <dbReference type="EMBL" id="XDK33392.1"/>
    </source>
</evidence>
<gene>
    <name evidence="7" type="ORF">AB4Y30_03270</name>
</gene>
<feature type="transmembrane region" description="Helical" evidence="6">
    <location>
        <begin position="69"/>
        <end position="88"/>
    </location>
</feature>
<name>A0AB39HN70_9BACI</name>
<dbReference type="InterPro" id="IPR005538">
    <property type="entry name" value="LrgA/CidA"/>
</dbReference>
<organism evidence="7">
    <name type="scientific">Ornithinibacillus sp. 4-3</name>
    <dbReference type="NCBI Taxonomy" id="3231488"/>
    <lineage>
        <taxon>Bacteria</taxon>
        <taxon>Bacillati</taxon>
        <taxon>Bacillota</taxon>
        <taxon>Bacilli</taxon>
        <taxon>Bacillales</taxon>
        <taxon>Bacillaceae</taxon>
        <taxon>Ornithinibacillus</taxon>
    </lineage>
</organism>
<feature type="transmembrane region" description="Helical" evidence="6">
    <location>
        <begin position="94"/>
        <end position="117"/>
    </location>
</feature>
<dbReference type="EMBL" id="CP162599">
    <property type="protein sequence ID" value="XDK33392.1"/>
    <property type="molecule type" value="Genomic_DNA"/>
</dbReference>
<dbReference type="GO" id="GO:0005886">
    <property type="term" value="C:plasma membrane"/>
    <property type="evidence" value="ECO:0007669"/>
    <property type="project" value="UniProtKB-SubCell"/>
</dbReference>
<accession>A0AB39HN70</accession>
<keyword evidence="2" id="KW-1003">Cell membrane</keyword>
<keyword evidence="5 6" id="KW-0472">Membrane</keyword>
<evidence type="ECO:0000256" key="1">
    <source>
        <dbReference type="ARBA" id="ARBA00004651"/>
    </source>
</evidence>
<sequence>MKLKYALIFLGQLFILWLLNEIGMKLAAWLDIPIPGNVIGMILLFILLLTGVIKLEWINEASSFLLKHLVFFFLPITVGIMTLGPIFLNYGIPLAFVLFGSAAFGIILTGAVSQLLASRRKVAKERGIRDHNI</sequence>
<keyword evidence="3 6" id="KW-0812">Transmembrane</keyword>
<dbReference type="PANTHER" id="PTHR33931:SF2">
    <property type="entry name" value="HOLIN-LIKE PROTEIN CIDA"/>
    <property type="match status" value="1"/>
</dbReference>
<evidence type="ECO:0000256" key="4">
    <source>
        <dbReference type="ARBA" id="ARBA00022989"/>
    </source>
</evidence>
<proteinExistence type="predicted"/>
<evidence type="ECO:0000256" key="5">
    <source>
        <dbReference type="ARBA" id="ARBA00023136"/>
    </source>
</evidence>
<dbReference type="RefSeq" id="WP_368654074.1">
    <property type="nucleotide sequence ID" value="NZ_CP162599.1"/>
</dbReference>
<dbReference type="Pfam" id="PF03788">
    <property type="entry name" value="LrgA"/>
    <property type="match status" value="1"/>
</dbReference>
<evidence type="ECO:0000256" key="3">
    <source>
        <dbReference type="ARBA" id="ARBA00022692"/>
    </source>
</evidence>
<evidence type="ECO:0000256" key="2">
    <source>
        <dbReference type="ARBA" id="ARBA00022475"/>
    </source>
</evidence>